<reference evidence="1 2" key="1">
    <citation type="journal article" date="2016" name="Mol. Biol. Evol.">
        <title>Comparative Genomics of Early-Diverging Mushroom-Forming Fungi Provides Insights into the Origins of Lignocellulose Decay Capabilities.</title>
        <authorList>
            <person name="Nagy L.G."/>
            <person name="Riley R."/>
            <person name="Tritt A."/>
            <person name="Adam C."/>
            <person name="Daum C."/>
            <person name="Floudas D."/>
            <person name="Sun H."/>
            <person name="Yadav J.S."/>
            <person name="Pangilinan J."/>
            <person name="Larsson K.H."/>
            <person name="Matsuura K."/>
            <person name="Barry K."/>
            <person name="Labutti K."/>
            <person name="Kuo R."/>
            <person name="Ohm R.A."/>
            <person name="Bhattacharya S.S."/>
            <person name="Shirouzu T."/>
            <person name="Yoshinaga Y."/>
            <person name="Martin F.M."/>
            <person name="Grigoriev I.V."/>
            <person name="Hibbett D.S."/>
        </authorList>
    </citation>
    <scope>NUCLEOTIDE SEQUENCE [LARGE SCALE GENOMIC DNA]</scope>
    <source>
        <strain evidence="1 2">HHB12029</strain>
    </source>
</reference>
<organism evidence="1 2">
    <name type="scientific">Exidia glandulosa HHB12029</name>
    <dbReference type="NCBI Taxonomy" id="1314781"/>
    <lineage>
        <taxon>Eukaryota</taxon>
        <taxon>Fungi</taxon>
        <taxon>Dikarya</taxon>
        <taxon>Basidiomycota</taxon>
        <taxon>Agaricomycotina</taxon>
        <taxon>Agaricomycetes</taxon>
        <taxon>Auriculariales</taxon>
        <taxon>Exidiaceae</taxon>
        <taxon>Exidia</taxon>
    </lineage>
</organism>
<dbReference type="EMBL" id="KV426320">
    <property type="protein sequence ID" value="KZV82499.1"/>
    <property type="molecule type" value="Genomic_DNA"/>
</dbReference>
<dbReference type="Proteomes" id="UP000077266">
    <property type="component" value="Unassembled WGS sequence"/>
</dbReference>
<protein>
    <submittedName>
        <fullName evidence="1">Uncharacterized protein</fullName>
    </submittedName>
</protein>
<gene>
    <name evidence="1" type="ORF">EXIGLDRAFT_729605</name>
</gene>
<name>A0A165ZGE0_EXIGL</name>
<dbReference type="AlphaFoldDB" id="A0A165ZGE0"/>
<dbReference type="InParanoid" id="A0A165ZGE0"/>
<evidence type="ECO:0000313" key="2">
    <source>
        <dbReference type="Proteomes" id="UP000077266"/>
    </source>
</evidence>
<sequence>MANPDSCAHRDVQAFATRLVYLPTTNPSIAYLRRRVPSNISPSPPRRSGRRRLLPTFWRERLIALAVLALKQMEPSRSIRSASGRRVDKAPCSDGRSYCSWLSF</sequence>
<accession>A0A165ZGE0</accession>
<keyword evidence="2" id="KW-1185">Reference proteome</keyword>
<proteinExistence type="predicted"/>
<evidence type="ECO:0000313" key="1">
    <source>
        <dbReference type="EMBL" id="KZV82499.1"/>
    </source>
</evidence>